<evidence type="ECO:0000259" key="8">
    <source>
        <dbReference type="PROSITE" id="PS50118"/>
    </source>
</evidence>
<dbReference type="Gene3D" id="1.10.150.60">
    <property type="entry name" value="ARID DNA-binding domain"/>
    <property type="match status" value="1"/>
</dbReference>
<dbReference type="Gene3D" id="1.10.30.10">
    <property type="entry name" value="High mobility group box domain"/>
    <property type="match status" value="1"/>
</dbReference>
<evidence type="ECO:0000313" key="11">
    <source>
        <dbReference type="Proteomes" id="UP000327013"/>
    </source>
</evidence>
<protein>
    <recommendedName>
        <fullName evidence="12">HMG box domain-containing protein</fullName>
    </recommendedName>
</protein>
<dbReference type="PROSITE" id="PS50118">
    <property type="entry name" value="HMG_BOX_2"/>
    <property type="match status" value="1"/>
</dbReference>
<comment type="function">
    <text evidence="5">Binds preferentially DNA with A/T-rich content.</text>
</comment>
<dbReference type="PANTHER" id="PTHR46691">
    <property type="entry name" value="HIGH MOBILITY GROUP B PROTEIN 9"/>
    <property type="match status" value="1"/>
</dbReference>
<feature type="compositionally biased region" description="Basic and acidic residues" evidence="7">
    <location>
        <begin position="406"/>
        <end position="430"/>
    </location>
</feature>
<dbReference type="SMART" id="SM00398">
    <property type="entry name" value="HMG"/>
    <property type="match status" value="1"/>
</dbReference>
<feature type="compositionally biased region" description="Basic residues" evidence="7">
    <location>
        <begin position="241"/>
        <end position="252"/>
    </location>
</feature>
<keyword evidence="2 6" id="KW-0238">DNA-binding</keyword>
<evidence type="ECO:0000313" key="10">
    <source>
        <dbReference type="EMBL" id="KAE8076250.1"/>
    </source>
</evidence>
<dbReference type="SMART" id="SM00501">
    <property type="entry name" value="BRIGHT"/>
    <property type="match status" value="1"/>
</dbReference>
<name>A0A5N6REM1_9ROSI</name>
<evidence type="ECO:0000256" key="3">
    <source>
        <dbReference type="ARBA" id="ARBA00023163"/>
    </source>
</evidence>
<dbReference type="CDD" id="cd16872">
    <property type="entry name" value="ARID_HMGB9-like"/>
    <property type="match status" value="1"/>
</dbReference>
<feature type="region of interest" description="Disordered" evidence="7">
    <location>
        <begin position="360"/>
        <end position="436"/>
    </location>
</feature>
<dbReference type="PROSITE" id="PS51011">
    <property type="entry name" value="ARID"/>
    <property type="match status" value="1"/>
</dbReference>
<dbReference type="GO" id="GO:0003677">
    <property type="term" value="F:DNA binding"/>
    <property type="evidence" value="ECO:0007669"/>
    <property type="project" value="UniProtKB-UniRule"/>
</dbReference>
<dbReference type="InterPro" id="IPR001606">
    <property type="entry name" value="ARID_dom"/>
</dbReference>
<keyword evidence="1" id="KW-0805">Transcription regulation</keyword>
<evidence type="ECO:0000256" key="6">
    <source>
        <dbReference type="PROSITE-ProRule" id="PRU00267"/>
    </source>
</evidence>
<dbReference type="GO" id="GO:0005634">
    <property type="term" value="C:nucleus"/>
    <property type="evidence" value="ECO:0007669"/>
    <property type="project" value="UniProtKB-UniRule"/>
</dbReference>
<dbReference type="InterPro" id="IPR036431">
    <property type="entry name" value="ARID_dom_sf"/>
</dbReference>
<feature type="domain" description="HMG box" evidence="8">
    <location>
        <begin position="260"/>
        <end position="327"/>
    </location>
</feature>
<feature type="domain" description="ARID" evidence="9">
    <location>
        <begin position="35"/>
        <end position="126"/>
    </location>
</feature>
<reference evidence="10 11" key="1">
    <citation type="submission" date="2019-06" db="EMBL/GenBank/DDBJ databases">
        <title>A chromosomal-level reference genome of Carpinus fangiana (Coryloideae, Betulaceae).</title>
        <authorList>
            <person name="Yang X."/>
            <person name="Wang Z."/>
            <person name="Zhang L."/>
            <person name="Hao G."/>
            <person name="Liu J."/>
            <person name="Yang Y."/>
        </authorList>
    </citation>
    <scope>NUCLEOTIDE SEQUENCE [LARGE SCALE GENOMIC DNA]</scope>
    <source>
        <strain evidence="10">Cfa_2016G</strain>
        <tissue evidence="10">Leaf</tissue>
    </source>
</reference>
<evidence type="ECO:0000256" key="7">
    <source>
        <dbReference type="SAM" id="MobiDB-lite"/>
    </source>
</evidence>
<evidence type="ECO:0000256" key="2">
    <source>
        <dbReference type="ARBA" id="ARBA00023125"/>
    </source>
</evidence>
<organism evidence="10 11">
    <name type="scientific">Carpinus fangiana</name>
    <dbReference type="NCBI Taxonomy" id="176857"/>
    <lineage>
        <taxon>Eukaryota</taxon>
        <taxon>Viridiplantae</taxon>
        <taxon>Streptophyta</taxon>
        <taxon>Embryophyta</taxon>
        <taxon>Tracheophyta</taxon>
        <taxon>Spermatophyta</taxon>
        <taxon>Magnoliopsida</taxon>
        <taxon>eudicotyledons</taxon>
        <taxon>Gunneridae</taxon>
        <taxon>Pentapetalae</taxon>
        <taxon>rosids</taxon>
        <taxon>fabids</taxon>
        <taxon>Fagales</taxon>
        <taxon>Betulaceae</taxon>
        <taxon>Carpinus</taxon>
    </lineage>
</organism>
<feature type="DNA-binding region" description="HMG box" evidence="6">
    <location>
        <begin position="260"/>
        <end position="327"/>
    </location>
</feature>
<accession>A0A5N6REM1</accession>
<dbReference type="SUPFAM" id="SSF47095">
    <property type="entry name" value="HMG-box"/>
    <property type="match status" value="1"/>
</dbReference>
<dbReference type="InterPro" id="IPR036910">
    <property type="entry name" value="HMG_box_dom_sf"/>
</dbReference>
<dbReference type="EMBL" id="CM017326">
    <property type="protein sequence ID" value="KAE8076250.1"/>
    <property type="molecule type" value="Genomic_DNA"/>
</dbReference>
<evidence type="ECO:0000256" key="1">
    <source>
        <dbReference type="ARBA" id="ARBA00023015"/>
    </source>
</evidence>
<dbReference type="FunFam" id="1.10.150.60:FF:000022">
    <property type="entry name" value="High mobility group B protein 15"/>
    <property type="match status" value="1"/>
</dbReference>
<dbReference type="Proteomes" id="UP000327013">
    <property type="component" value="Chromosome 6"/>
</dbReference>
<gene>
    <name evidence="10" type="ORF">FH972_014913</name>
</gene>
<feature type="region of interest" description="Disordered" evidence="7">
    <location>
        <begin position="230"/>
        <end position="267"/>
    </location>
</feature>
<dbReference type="FunFam" id="1.10.30.10:FF:000055">
    <property type="entry name" value="High mobility group B protein 15"/>
    <property type="match status" value="1"/>
</dbReference>
<dbReference type="AlphaFoldDB" id="A0A5N6REM1"/>
<dbReference type="CDD" id="cd22009">
    <property type="entry name" value="HMG-box_AtHMGB9-like"/>
    <property type="match status" value="1"/>
</dbReference>
<dbReference type="Pfam" id="PF01388">
    <property type="entry name" value="ARID"/>
    <property type="match status" value="1"/>
</dbReference>
<dbReference type="InterPro" id="IPR009071">
    <property type="entry name" value="HMG_box_dom"/>
</dbReference>
<keyword evidence="4 6" id="KW-0539">Nucleus</keyword>
<dbReference type="Pfam" id="PF00505">
    <property type="entry name" value="HMG_box"/>
    <property type="match status" value="1"/>
</dbReference>
<dbReference type="SMART" id="SM01014">
    <property type="entry name" value="ARID"/>
    <property type="match status" value="1"/>
</dbReference>
<evidence type="ECO:0008006" key="12">
    <source>
        <dbReference type="Google" id="ProtNLM"/>
    </source>
</evidence>
<proteinExistence type="predicted"/>
<evidence type="ECO:0000256" key="4">
    <source>
        <dbReference type="ARBA" id="ARBA00023242"/>
    </source>
</evidence>
<keyword evidence="11" id="KW-1185">Reference proteome</keyword>
<feature type="compositionally biased region" description="Basic and acidic residues" evidence="7">
    <location>
        <begin position="370"/>
        <end position="381"/>
    </location>
</feature>
<dbReference type="InterPro" id="IPR045303">
    <property type="entry name" value="ARID_HMGB9-like"/>
</dbReference>
<dbReference type="PANTHER" id="PTHR46691:SF3">
    <property type="entry name" value="HIGH MOBILITY GROUP B PROTEIN 15"/>
    <property type="match status" value="1"/>
</dbReference>
<dbReference type="SUPFAM" id="SSF46774">
    <property type="entry name" value="ARID-like"/>
    <property type="match status" value="1"/>
</dbReference>
<keyword evidence="3" id="KW-0804">Transcription</keyword>
<sequence>MASASCASKSPFPTKEACSDFHHYPPPLAQYEDVAASPNLFMATLEKLHTSLGTKFMIPIIGGKELDLHRLFVEVTSRGGIEKILRERRWKEVTAIFNFPSTATNASFVLRKYYVSLLHHYEQIYYFKARVSMSSDSLMSPSATPVPAQRTESLQPTPETQAAVLKQQRMKTGELPRGSPVTVKGVIDGKFESGYLVTVTLGTEELKGVLYLAPHDAVEQVPQNYSVFAKKNGNASSVPGIHRRRRRKKSEMKKRDPAHPKPNRSGYNFFFAEQHARLKPLHPGKDREISRMIGELWNKLKVPEKAVYQEKALKDKERYKIEMEDYRERLRTGQVISDAVPLQQRLPSLDANLVDADANVEENEGGDSPRTPDNESSGKSDSEDDDKTAEKDSDMDASPEGRKRKKIEDDKTAEKDSDMDASPEIKKEKTSSINQL</sequence>
<dbReference type="OrthoDB" id="338531at2759"/>
<evidence type="ECO:0000259" key="9">
    <source>
        <dbReference type="PROSITE" id="PS51011"/>
    </source>
</evidence>
<evidence type="ECO:0000256" key="5">
    <source>
        <dbReference type="ARBA" id="ARBA00054600"/>
    </source>
</evidence>